<evidence type="ECO:0000256" key="6">
    <source>
        <dbReference type="ARBA" id="ARBA00041546"/>
    </source>
</evidence>
<dbReference type="EMBL" id="JALJOT010000002">
    <property type="protein sequence ID" value="KAK9917713.1"/>
    <property type="molecule type" value="Genomic_DNA"/>
</dbReference>
<comment type="similarity">
    <text evidence="2 8">Belongs to the cytochrome P450 family.</text>
</comment>
<dbReference type="InterPro" id="IPR017972">
    <property type="entry name" value="Cyt_P450_CS"/>
</dbReference>
<evidence type="ECO:0000256" key="7">
    <source>
        <dbReference type="ARBA" id="ARBA00047463"/>
    </source>
</evidence>
<evidence type="ECO:0000256" key="2">
    <source>
        <dbReference type="ARBA" id="ARBA00010617"/>
    </source>
</evidence>
<protein>
    <recommendedName>
        <fullName evidence="6">C-22 sterol desaturase</fullName>
    </recommendedName>
</protein>
<organism evidence="9 10">
    <name type="scientific">Coccomyxa subellipsoidea</name>
    <dbReference type="NCBI Taxonomy" id="248742"/>
    <lineage>
        <taxon>Eukaryota</taxon>
        <taxon>Viridiplantae</taxon>
        <taxon>Chlorophyta</taxon>
        <taxon>core chlorophytes</taxon>
        <taxon>Trebouxiophyceae</taxon>
        <taxon>Trebouxiophyceae incertae sedis</taxon>
        <taxon>Coccomyxaceae</taxon>
        <taxon>Coccomyxa</taxon>
    </lineage>
</organism>
<gene>
    <name evidence="9" type="ORF">WJX75_007471</name>
</gene>
<keyword evidence="5 8" id="KW-0408">Iron</keyword>
<sequence>MVTMFNASEVRLSTAGMLKWNVINDTDWVSGKASLRDLGSPSISYLKLALALLVLYFTWEQAYFLATRRRKSGKMLPGPSFAVPLVGGVVQMVLDPYKFWEDQRKASFPGLSYNSILGKLMVFSTDVDVSRRMLSVNDESSLLMAVHPSAKSILGPNNLAFMHGPAHKAIRKSFLALFMRKALGTYVELQDGVVRAHIAKWLAADEGREIEIRHVIRDMNAATSQHVFAGPYLDDGAEREKFSAAFMDMTQGFLAFPLCLPGTQVWRGKQGRLFILGVLRKAAACSKAAMQAGVEPRCLMDFWALRCLEEVAEADAAGEAPPRHTSDEAMADTVMDFLFASQDASTASLVWLTAILAERPDILQKVREEQAQLRPDPAATITGDVLNQMTYSRQVVKEVLRYRPPAPMVPQITQAEFPLTEDYTAPKGALLMPSLIAASMQGYRDAHEFDPDRFGPERKEDMTCAKYFLTFGFGPHYCVGREYATNHLIVYLAILATSCDWTRRRTEASADDSQNWLYLPTIYPHDSLITLHRRGSASA</sequence>
<keyword evidence="10" id="KW-1185">Reference proteome</keyword>
<evidence type="ECO:0000256" key="4">
    <source>
        <dbReference type="ARBA" id="ARBA00023002"/>
    </source>
</evidence>
<proteinExistence type="inferred from homology"/>
<dbReference type="SUPFAM" id="SSF48264">
    <property type="entry name" value="Cytochrome P450"/>
    <property type="match status" value="1"/>
</dbReference>
<dbReference type="Pfam" id="PF00067">
    <property type="entry name" value="p450"/>
    <property type="match status" value="1"/>
</dbReference>
<keyword evidence="3 8" id="KW-0479">Metal-binding</keyword>
<keyword evidence="8" id="KW-0503">Monooxygenase</keyword>
<comment type="cofactor">
    <cofactor evidence="1">
        <name>heme</name>
        <dbReference type="ChEBI" id="CHEBI:30413"/>
    </cofactor>
</comment>
<dbReference type="Gene3D" id="1.10.630.10">
    <property type="entry name" value="Cytochrome P450"/>
    <property type="match status" value="1"/>
</dbReference>
<comment type="catalytic activity">
    <reaction evidence="7">
        <text>5-dehydroepisterol + NADPH + O2 + H(+) = ergosta-5,7,22,24(28)-tetraen-3beta-ol + NADP(+) + 2 H2O</text>
        <dbReference type="Rhea" id="RHEA:33467"/>
        <dbReference type="ChEBI" id="CHEBI:15377"/>
        <dbReference type="ChEBI" id="CHEBI:15378"/>
        <dbReference type="ChEBI" id="CHEBI:15379"/>
        <dbReference type="ChEBI" id="CHEBI:18249"/>
        <dbReference type="ChEBI" id="CHEBI:52972"/>
        <dbReference type="ChEBI" id="CHEBI:57783"/>
        <dbReference type="ChEBI" id="CHEBI:58349"/>
        <dbReference type="EC" id="1.14.19.41"/>
    </reaction>
</comment>
<evidence type="ECO:0000313" key="10">
    <source>
        <dbReference type="Proteomes" id="UP001491310"/>
    </source>
</evidence>
<dbReference type="InterPro" id="IPR002401">
    <property type="entry name" value="Cyt_P450_E_grp-I"/>
</dbReference>
<name>A0ABR2Z0J9_9CHLO</name>
<evidence type="ECO:0000313" key="9">
    <source>
        <dbReference type="EMBL" id="KAK9917713.1"/>
    </source>
</evidence>
<dbReference type="PRINTS" id="PR00385">
    <property type="entry name" value="P450"/>
</dbReference>
<evidence type="ECO:0000256" key="3">
    <source>
        <dbReference type="ARBA" id="ARBA00022723"/>
    </source>
</evidence>
<dbReference type="PANTHER" id="PTHR24286:SF228">
    <property type="entry name" value="C-22 STEROL DESATURASE ERG5"/>
    <property type="match status" value="1"/>
</dbReference>
<dbReference type="CDD" id="cd11082">
    <property type="entry name" value="CYP61_CYP710"/>
    <property type="match status" value="1"/>
</dbReference>
<dbReference type="PRINTS" id="PR00463">
    <property type="entry name" value="EP450I"/>
</dbReference>
<evidence type="ECO:0000256" key="8">
    <source>
        <dbReference type="RuleBase" id="RU000461"/>
    </source>
</evidence>
<dbReference type="InterPro" id="IPR036396">
    <property type="entry name" value="Cyt_P450_sf"/>
</dbReference>
<evidence type="ECO:0000256" key="5">
    <source>
        <dbReference type="ARBA" id="ARBA00023004"/>
    </source>
</evidence>
<dbReference type="Proteomes" id="UP001491310">
    <property type="component" value="Unassembled WGS sequence"/>
</dbReference>
<dbReference type="PANTHER" id="PTHR24286">
    <property type="entry name" value="CYTOCHROME P450 26"/>
    <property type="match status" value="1"/>
</dbReference>
<reference evidence="9 10" key="1">
    <citation type="journal article" date="2024" name="Nat. Commun.">
        <title>Phylogenomics reveals the evolutionary origins of lichenization in chlorophyte algae.</title>
        <authorList>
            <person name="Puginier C."/>
            <person name="Libourel C."/>
            <person name="Otte J."/>
            <person name="Skaloud P."/>
            <person name="Haon M."/>
            <person name="Grisel S."/>
            <person name="Petersen M."/>
            <person name="Berrin J.G."/>
            <person name="Delaux P.M."/>
            <person name="Dal Grande F."/>
            <person name="Keller J."/>
        </authorList>
    </citation>
    <scope>NUCLEOTIDE SEQUENCE [LARGE SCALE GENOMIC DNA]</scope>
    <source>
        <strain evidence="9 10">SAG 216-7</strain>
    </source>
</reference>
<dbReference type="PROSITE" id="PS00086">
    <property type="entry name" value="CYTOCHROME_P450"/>
    <property type="match status" value="1"/>
</dbReference>
<dbReference type="InterPro" id="IPR001128">
    <property type="entry name" value="Cyt_P450"/>
</dbReference>
<evidence type="ECO:0000256" key="1">
    <source>
        <dbReference type="ARBA" id="ARBA00001971"/>
    </source>
</evidence>
<accession>A0ABR2Z0J9</accession>
<keyword evidence="4 8" id="KW-0560">Oxidoreductase</keyword>
<keyword evidence="8" id="KW-0349">Heme</keyword>
<comment type="caution">
    <text evidence="9">The sequence shown here is derived from an EMBL/GenBank/DDBJ whole genome shotgun (WGS) entry which is preliminary data.</text>
</comment>